<dbReference type="Proteomes" id="UP001552299">
    <property type="component" value="Unassembled WGS sequence"/>
</dbReference>
<organism evidence="1 2">
    <name type="scientific">Dendrobium thyrsiflorum</name>
    <name type="common">Pinecone-like raceme dendrobium</name>
    <name type="synonym">Orchid</name>
    <dbReference type="NCBI Taxonomy" id="117978"/>
    <lineage>
        <taxon>Eukaryota</taxon>
        <taxon>Viridiplantae</taxon>
        <taxon>Streptophyta</taxon>
        <taxon>Embryophyta</taxon>
        <taxon>Tracheophyta</taxon>
        <taxon>Spermatophyta</taxon>
        <taxon>Magnoliopsida</taxon>
        <taxon>Liliopsida</taxon>
        <taxon>Asparagales</taxon>
        <taxon>Orchidaceae</taxon>
        <taxon>Epidendroideae</taxon>
        <taxon>Malaxideae</taxon>
        <taxon>Dendrobiinae</taxon>
        <taxon>Dendrobium</taxon>
    </lineage>
</organism>
<reference evidence="1 2" key="1">
    <citation type="journal article" date="2024" name="Plant Biotechnol. J.">
        <title>Dendrobium thyrsiflorum genome and its molecular insights into genes involved in important horticultural traits.</title>
        <authorList>
            <person name="Chen B."/>
            <person name="Wang J.Y."/>
            <person name="Zheng P.J."/>
            <person name="Li K.L."/>
            <person name="Liang Y.M."/>
            <person name="Chen X.F."/>
            <person name="Zhang C."/>
            <person name="Zhao X."/>
            <person name="He X."/>
            <person name="Zhang G.Q."/>
            <person name="Liu Z.J."/>
            <person name="Xu Q."/>
        </authorList>
    </citation>
    <scope>NUCLEOTIDE SEQUENCE [LARGE SCALE GENOMIC DNA]</scope>
    <source>
        <strain evidence="1">GZMU011</strain>
    </source>
</reference>
<dbReference type="AlphaFoldDB" id="A0ABD0UE28"/>
<proteinExistence type="predicted"/>
<comment type="caution">
    <text evidence="1">The sequence shown here is derived from an EMBL/GenBank/DDBJ whole genome shotgun (WGS) entry which is preliminary data.</text>
</comment>
<dbReference type="PANTHER" id="PTHR47481">
    <property type="match status" value="1"/>
</dbReference>
<evidence type="ECO:0000313" key="1">
    <source>
        <dbReference type="EMBL" id="KAL0908526.1"/>
    </source>
</evidence>
<sequence length="153" mass="17028">MVNTPLTTENHLLWRSQILKVFAANGFEGFLTGSIPSPPRFLFSVSGLPSPNPAFAQWTLIDQNLTAALYSIISPSLLPYILNLTTCAEVWQTLDKRLQSSNRSRLLQLKSELHHIAMKDQTMTQYLSTIKAKVDAITAAGSQIDPKILFCTH</sequence>
<dbReference type="EMBL" id="JANQDX010000017">
    <property type="protein sequence ID" value="KAL0908526.1"/>
    <property type="molecule type" value="Genomic_DNA"/>
</dbReference>
<dbReference type="Pfam" id="PF14223">
    <property type="entry name" value="Retrotran_gag_2"/>
    <property type="match status" value="1"/>
</dbReference>
<protein>
    <recommendedName>
        <fullName evidence="3">Retrovirus-related Pol polyprotein from transposon TNT 1-94</fullName>
    </recommendedName>
</protein>
<evidence type="ECO:0008006" key="3">
    <source>
        <dbReference type="Google" id="ProtNLM"/>
    </source>
</evidence>
<evidence type="ECO:0000313" key="2">
    <source>
        <dbReference type="Proteomes" id="UP001552299"/>
    </source>
</evidence>
<accession>A0ABD0UE28</accession>
<keyword evidence="2" id="KW-1185">Reference proteome</keyword>
<gene>
    <name evidence="1" type="ORF">M5K25_023022</name>
</gene>
<dbReference type="PANTHER" id="PTHR47481:SF31">
    <property type="entry name" value="OS01G0873500 PROTEIN"/>
    <property type="match status" value="1"/>
</dbReference>
<name>A0ABD0UE28_DENTH</name>